<gene>
    <name evidence="3" type="ORF">FEV53_12060</name>
</gene>
<dbReference type="EMBL" id="VFSV01000020">
    <property type="protein sequence ID" value="TRD18384.1"/>
    <property type="molecule type" value="Genomic_DNA"/>
</dbReference>
<evidence type="ECO:0000256" key="1">
    <source>
        <dbReference type="ARBA" id="ARBA00022612"/>
    </source>
</evidence>
<evidence type="ECO:0000313" key="3">
    <source>
        <dbReference type="EMBL" id="TRD18384.1"/>
    </source>
</evidence>
<accession>A0A547PWC5</accession>
<dbReference type="RefSeq" id="WP_142835056.1">
    <property type="nucleotide sequence ID" value="NZ_VFSV01000020.1"/>
</dbReference>
<dbReference type="Gene3D" id="3.40.50.300">
    <property type="entry name" value="P-loop containing nucleotide triphosphate hydrolases"/>
    <property type="match status" value="1"/>
</dbReference>
<dbReference type="Gene3D" id="3.30.420.240">
    <property type="match status" value="1"/>
</dbReference>
<dbReference type="Proteomes" id="UP000318590">
    <property type="component" value="Unassembled WGS sequence"/>
</dbReference>
<dbReference type="OrthoDB" id="9801658at2"/>
<keyword evidence="1" id="KW-1188">Viral release from host cell</keyword>
<comment type="caution">
    <text evidence="3">The sequence shown here is derived from an EMBL/GenBank/DDBJ whole genome shotgun (WGS) entry which is preliminary data.</text>
</comment>
<evidence type="ECO:0000313" key="4">
    <source>
        <dbReference type="Proteomes" id="UP000318590"/>
    </source>
</evidence>
<keyword evidence="4" id="KW-1185">Reference proteome</keyword>
<evidence type="ECO:0000259" key="2">
    <source>
        <dbReference type="Pfam" id="PF17289"/>
    </source>
</evidence>
<reference evidence="3 4" key="1">
    <citation type="submission" date="2019-06" db="EMBL/GenBank/DDBJ databases">
        <title>Paenimaribius caenipelagi gen. nov., sp. nov., isolated from a tidal flat.</title>
        <authorList>
            <person name="Yoon J.-H."/>
        </authorList>
    </citation>
    <scope>NUCLEOTIDE SEQUENCE [LARGE SCALE GENOMIC DNA]</scope>
    <source>
        <strain evidence="3 4">JBTF-M29</strain>
    </source>
</reference>
<dbReference type="Pfam" id="PF17289">
    <property type="entry name" value="Terminase_6C"/>
    <property type="match status" value="1"/>
</dbReference>
<proteinExistence type="predicted"/>
<sequence length="468" mass="52267">MSAPFAPVINFLPYQQAWISDQSRFKIGMFSRQTGKTFSTGGECADDCFTAWAEDRRARWVILSRGERQAAEMMTEVIKPFTRAYYEVYNTLVKGGEPRFEETEFRAPQEKGPDAVYKALEVAFPNGSRITALPANPDTARGFSANVILDEFAFHAKSREIWAALFPVISKGQQKLRVISTPNGKGNKFYELMTSEDSVWSRHVVDIYEAVAQGLDRDIDMLRAGMADEDAWAQEYELRWLDAASAWLDYDLISSCERAALGDPARYLGGPCYVGVDIATRNDLFVIVVLEEIHGVLFTREIIARKRITFAEQDQLLDDVFRRYRVIRCGMDQTGMGEKPVEDAKRRHGSERVQGVLFTSASKLELATGLKEAMQDRRVRIPAGDVALRADLHAIRSVTGATGIRRLVADTDTDGHADRFWACALAVGCAETGAQPYAYTPVRPGPDLAEFDRDVALTGGFGLRDGIW</sequence>
<dbReference type="InterPro" id="IPR035421">
    <property type="entry name" value="Terminase_6C"/>
</dbReference>
<dbReference type="AlphaFoldDB" id="A0A547PWC5"/>
<name>A0A547PWC5_9RHOB</name>
<organism evidence="3 4">
    <name type="scientific">Palleronia caenipelagi</name>
    <dbReference type="NCBI Taxonomy" id="2489174"/>
    <lineage>
        <taxon>Bacteria</taxon>
        <taxon>Pseudomonadati</taxon>
        <taxon>Pseudomonadota</taxon>
        <taxon>Alphaproteobacteria</taxon>
        <taxon>Rhodobacterales</taxon>
        <taxon>Roseobacteraceae</taxon>
        <taxon>Palleronia</taxon>
    </lineage>
</organism>
<dbReference type="Pfam" id="PF03237">
    <property type="entry name" value="Terminase_6N"/>
    <property type="match status" value="1"/>
</dbReference>
<protein>
    <submittedName>
        <fullName evidence="3">Terminase</fullName>
    </submittedName>
</protein>
<dbReference type="InterPro" id="IPR027417">
    <property type="entry name" value="P-loop_NTPase"/>
</dbReference>
<feature type="domain" description="Terminase large subunit gp17-like C-terminal" evidence="2">
    <location>
        <begin position="274"/>
        <end position="426"/>
    </location>
</feature>